<sequence length="216" mass="22646">MKRALIAETVGTALLLMAVVGSGIMGEQLADGNAGLALLANAVSTGAMLYGLITVLGPISGGHFNPAVTLFFWLRKEITVRHGLLYGMAQVVGGLLGVWATHVMFGLAVLQQSSTARSGFGQWCAEALATAGLLLMIHGGRRHQPTAVPALVALYITSAYWFSASTSFANPAVTIARGMTDTFSGILPVHVPMFVAMQLLSAIMVTPLLSWLFSGE</sequence>
<evidence type="ECO:0000256" key="6">
    <source>
        <dbReference type="RuleBase" id="RU000477"/>
    </source>
</evidence>
<dbReference type="GO" id="GO:0015267">
    <property type="term" value="F:channel activity"/>
    <property type="evidence" value="ECO:0007669"/>
    <property type="project" value="InterPro"/>
</dbReference>
<evidence type="ECO:0000313" key="9">
    <source>
        <dbReference type="Proteomes" id="UP000035037"/>
    </source>
</evidence>
<dbReference type="InterPro" id="IPR034294">
    <property type="entry name" value="Aquaporin_transptr"/>
</dbReference>
<accession>A0A0G8AV03</accession>
<dbReference type="InterPro" id="IPR000425">
    <property type="entry name" value="MIP"/>
</dbReference>
<dbReference type="PROSITE" id="PS00221">
    <property type="entry name" value="MIP"/>
    <property type="match status" value="1"/>
</dbReference>
<comment type="subcellular location">
    <subcellularLocation>
        <location evidence="1">Membrane</location>
        <topology evidence="1">Multi-pass membrane protein</topology>
    </subcellularLocation>
</comment>
<keyword evidence="4 7" id="KW-1133">Transmembrane helix</keyword>
<evidence type="ECO:0000256" key="5">
    <source>
        <dbReference type="ARBA" id="ARBA00023136"/>
    </source>
</evidence>
<dbReference type="InterPro" id="IPR023271">
    <property type="entry name" value="Aquaporin-like"/>
</dbReference>
<dbReference type="SUPFAM" id="SSF81338">
    <property type="entry name" value="Aquaporin-like"/>
    <property type="match status" value="1"/>
</dbReference>
<evidence type="ECO:0000256" key="1">
    <source>
        <dbReference type="ARBA" id="ARBA00004141"/>
    </source>
</evidence>
<dbReference type="InterPro" id="IPR022357">
    <property type="entry name" value="MIP_CS"/>
</dbReference>
<feature type="transmembrane region" description="Helical" evidence="7">
    <location>
        <begin position="50"/>
        <end position="73"/>
    </location>
</feature>
<gene>
    <name evidence="8" type="ORF">TQ37_05500</name>
</gene>
<evidence type="ECO:0000256" key="2">
    <source>
        <dbReference type="ARBA" id="ARBA00022448"/>
    </source>
</evidence>
<feature type="transmembrane region" description="Helical" evidence="7">
    <location>
        <begin position="85"/>
        <end position="108"/>
    </location>
</feature>
<protein>
    <submittedName>
        <fullName evidence="8">MIP family channel protein</fullName>
    </submittedName>
</protein>
<dbReference type="PRINTS" id="PR00783">
    <property type="entry name" value="MINTRINSICP"/>
</dbReference>
<comment type="caution">
    <text evidence="8">The sequence shown here is derived from an EMBL/GenBank/DDBJ whole genome shotgun (WGS) entry which is preliminary data.</text>
</comment>
<dbReference type="PANTHER" id="PTHR45724:SF13">
    <property type="entry name" value="AQUAPORIN NIP1-1-RELATED"/>
    <property type="match status" value="1"/>
</dbReference>
<feature type="transmembrane region" description="Helical" evidence="7">
    <location>
        <begin position="120"/>
        <end position="138"/>
    </location>
</feature>
<dbReference type="Proteomes" id="UP000035037">
    <property type="component" value="Unassembled WGS sequence"/>
</dbReference>
<evidence type="ECO:0000256" key="4">
    <source>
        <dbReference type="ARBA" id="ARBA00022989"/>
    </source>
</evidence>
<evidence type="ECO:0000256" key="3">
    <source>
        <dbReference type="ARBA" id="ARBA00022692"/>
    </source>
</evidence>
<proteinExistence type="inferred from homology"/>
<dbReference type="PANTHER" id="PTHR45724">
    <property type="entry name" value="AQUAPORIN NIP2-1"/>
    <property type="match status" value="1"/>
</dbReference>
<dbReference type="GO" id="GO:0016020">
    <property type="term" value="C:membrane"/>
    <property type="evidence" value="ECO:0007669"/>
    <property type="project" value="UniProtKB-SubCell"/>
</dbReference>
<name>A0A0G8AV03_9SYNE</name>
<dbReference type="EMBL" id="JYFQ01000108">
    <property type="protein sequence ID" value="KKZ12493.1"/>
    <property type="molecule type" value="Genomic_DNA"/>
</dbReference>
<dbReference type="AlphaFoldDB" id="A0A0G8AV03"/>
<dbReference type="PATRIC" id="fig|1608419.3.peg.113"/>
<keyword evidence="5 7" id="KW-0472">Membrane</keyword>
<evidence type="ECO:0000313" key="8">
    <source>
        <dbReference type="EMBL" id="KKZ12493.1"/>
    </source>
</evidence>
<keyword evidence="3 6" id="KW-0812">Transmembrane</keyword>
<organism evidence="8 9">
    <name type="scientific">Candidatus Synechococcus spongiarum 15L</name>
    <dbReference type="NCBI Taxonomy" id="1608419"/>
    <lineage>
        <taxon>Bacteria</taxon>
        <taxon>Bacillati</taxon>
        <taxon>Cyanobacteriota</taxon>
        <taxon>Cyanophyceae</taxon>
        <taxon>Synechococcales</taxon>
        <taxon>Synechococcaceae</taxon>
        <taxon>Synechococcus</taxon>
    </lineage>
</organism>
<evidence type="ECO:0000256" key="7">
    <source>
        <dbReference type="SAM" id="Phobius"/>
    </source>
</evidence>
<reference evidence="8 9" key="1">
    <citation type="submission" date="2015-02" db="EMBL/GenBank/DDBJ databases">
        <authorList>
            <person name="Slaby B."/>
            <person name="Hentschel U."/>
        </authorList>
    </citation>
    <scope>NUCLEOTIDE SEQUENCE [LARGE SCALE GENOMIC DNA]</scope>
    <source>
        <strain evidence="8">15L</strain>
    </source>
</reference>
<keyword evidence="2 6" id="KW-0813">Transport</keyword>
<comment type="similarity">
    <text evidence="6">Belongs to the MIP/aquaporin (TC 1.A.8) family.</text>
</comment>
<feature type="transmembrane region" description="Helical" evidence="7">
    <location>
        <begin position="189"/>
        <end position="213"/>
    </location>
</feature>
<feature type="transmembrane region" description="Helical" evidence="7">
    <location>
        <begin position="150"/>
        <end position="169"/>
    </location>
</feature>
<dbReference type="Pfam" id="PF00230">
    <property type="entry name" value="MIP"/>
    <property type="match status" value="1"/>
</dbReference>
<reference evidence="8 9" key="2">
    <citation type="submission" date="2015-05" db="EMBL/GenBank/DDBJ databases">
        <title>Lifestyle Evolution in Cyanobacterial Symbionts of Sponges.</title>
        <authorList>
            <person name="Burgsdorf I."/>
            <person name="Slaby B.M."/>
            <person name="Handley K.M."/>
            <person name="Haber M."/>
            <person name="Blom J."/>
            <person name="Marshall C.W."/>
            <person name="Gilbert J.A."/>
            <person name="Hentschel U."/>
            <person name="Steindler L."/>
        </authorList>
    </citation>
    <scope>NUCLEOTIDE SEQUENCE [LARGE SCALE GENOMIC DNA]</scope>
    <source>
        <strain evidence="8">15L</strain>
    </source>
</reference>
<dbReference type="Gene3D" id="1.20.1080.10">
    <property type="entry name" value="Glycerol uptake facilitator protein"/>
    <property type="match status" value="1"/>
</dbReference>